<dbReference type="Gramene" id="Pp3c7_6600V3.1">
    <property type="protein sequence ID" value="PAC:32925353.CDS.1"/>
    <property type="gene ID" value="Pp3c7_6600"/>
</dbReference>
<sequence>MWLLPCLDFSSPSPPPLQQPGFRVWFAFLRNMGVCSSGRLKILFKGSLKLETVVCGNWKRVRSAPGFRVWDEIHSPNARNCLGLMGSIALPM</sequence>
<dbReference type="PaxDb" id="3218-PP1S42_247V6.1"/>
<dbReference type="EnsemblPlants" id="Pp3c7_6600V3.2">
    <property type="protein sequence ID" value="PAC:32925354.CDS.1"/>
    <property type="gene ID" value="Pp3c7_6600"/>
</dbReference>
<keyword evidence="3" id="KW-1185">Reference proteome</keyword>
<dbReference type="EnsemblPlants" id="Pp3c7_6600V3.1">
    <property type="protein sequence ID" value="PAC:32925353.CDS.1"/>
    <property type="gene ID" value="Pp3c7_6600"/>
</dbReference>
<gene>
    <name evidence="1" type="ORF">PHYPA_010034</name>
</gene>
<reference evidence="1 3" key="1">
    <citation type="journal article" date="2008" name="Science">
        <title>The Physcomitrella genome reveals evolutionary insights into the conquest of land by plants.</title>
        <authorList>
            <person name="Rensing S."/>
            <person name="Lang D."/>
            <person name="Zimmer A."/>
            <person name="Terry A."/>
            <person name="Salamov A."/>
            <person name="Shapiro H."/>
            <person name="Nishiyama T."/>
            <person name="Perroud P.-F."/>
            <person name="Lindquist E."/>
            <person name="Kamisugi Y."/>
            <person name="Tanahashi T."/>
            <person name="Sakakibara K."/>
            <person name="Fujita T."/>
            <person name="Oishi K."/>
            <person name="Shin-I T."/>
            <person name="Kuroki Y."/>
            <person name="Toyoda A."/>
            <person name="Suzuki Y."/>
            <person name="Hashimoto A."/>
            <person name="Yamaguchi K."/>
            <person name="Sugano A."/>
            <person name="Kohara Y."/>
            <person name="Fujiyama A."/>
            <person name="Anterola A."/>
            <person name="Aoki S."/>
            <person name="Ashton N."/>
            <person name="Barbazuk W.B."/>
            <person name="Barker E."/>
            <person name="Bennetzen J."/>
            <person name="Bezanilla M."/>
            <person name="Blankenship R."/>
            <person name="Cho S.H."/>
            <person name="Dutcher S."/>
            <person name="Estelle M."/>
            <person name="Fawcett J.A."/>
            <person name="Gundlach H."/>
            <person name="Hanada K."/>
            <person name="Heyl A."/>
            <person name="Hicks K.A."/>
            <person name="Hugh J."/>
            <person name="Lohr M."/>
            <person name="Mayer K."/>
            <person name="Melkozernov A."/>
            <person name="Murata T."/>
            <person name="Nelson D."/>
            <person name="Pils B."/>
            <person name="Prigge M."/>
            <person name="Reiss B."/>
            <person name="Renner T."/>
            <person name="Rombauts S."/>
            <person name="Rushton P."/>
            <person name="Sanderfoot A."/>
            <person name="Schween G."/>
            <person name="Shiu S.-H."/>
            <person name="Stueber K."/>
            <person name="Theodoulou F.L."/>
            <person name="Tu H."/>
            <person name="Van de Peer Y."/>
            <person name="Verrier P.J."/>
            <person name="Waters E."/>
            <person name="Wood A."/>
            <person name="Yang L."/>
            <person name="Cove D."/>
            <person name="Cuming A."/>
            <person name="Hasebe M."/>
            <person name="Lucas S."/>
            <person name="Mishler D.B."/>
            <person name="Reski R."/>
            <person name="Grigoriev I."/>
            <person name="Quatrano R.S."/>
            <person name="Boore J.L."/>
        </authorList>
    </citation>
    <scope>NUCLEOTIDE SEQUENCE [LARGE SCALE GENOMIC DNA]</scope>
    <source>
        <strain evidence="2 3">cv. Gransden 2004</strain>
    </source>
</reference>
<dbReference type="AlphaFoldDB" id="A0A2K1KAP1"/>
<accession>A0A2K1KAP1</accession>
<evidence type="ECO:0000313" key="2">
    <source>
        <dbReference type="EnsemblPlants" id="PAC:32925353.CDS.1"/>
    </source>
</evidence>
<dbReference type="Proteomes" id="UP000006727">
    <property type="component" value="Chromosome 7"/>
</dbReference>
<reference evidence="1 3" key="2">
    <citation type="journal article" date="2018" name="Plant J.">
        <title>The Physcomitrella patens chromosome-scale assembly reveals moss genome structure and evolution.</title>
        <authorList>
            <person name="Lang D."/>
            <person name="Ullrich K.K."/>
            <person name="Murat F."/>
            <person name="Fuchs J."/>
            <person name="Jenkins J."/>
            <person name="Haas F.B."/>
            <person name="Piednoel M."/>
            <person name="Gundlach H."/>
            <person name="Van Bel M."/>
            <person name="Meyberg R."/>
            <person name="Vives C."/>
            <person name="Morata J."/>
            <person name="Symeonidi A."/>
            <person name="Hiss M."/>
            <person name="Muchero W."/>
            <person name="Kamisugi Y."/>
            <person name="Saleh O."/>
            <person name="Blanc G."/>
            <person name="Decker E.L."/>
            <person name="van Gessel N."/>
            <person name="Grimwood J."/>
            <person name="Hayes R.D."/>
            <person name="Graham S.W."/>
            <person name="Gunter L.E."/>
            <person name="McDaniel S.F."/>
            <person name="Hoernstein S.N.W."/>
            <person name="Larsson A."/>
            <person name="Li F.W."/>
            <person name="Perroud P.F."/>
            <person name="Phillips J."/>
            <person name="Ranjan P."/>
            <person name="Rokshar D.S."/>
            <person name="Rothfels C.J."/>
            <person name="Schneider L."/>
            <person name="Shu S."/>
            <person name="Stevenson D.W."/>
            <person name="Thummler F."/>
            <person name="Tillich M."/>
            <person name="Villarreal Aguilar J.C."/>
            <person name="Widiez T."/>
            <person name="Wong G.K."/>
            <person name="Wymore A."/>
            <person name="Zhang Y."/>
            <person name="Zimmer A.D."/>
            <person name="Quatrano R.S."/>
            <person name="Mayer K.F.X."/>
            <person name="Goodstein D."/>
            <person name="Casacuberta J.M."/>
            <person name="Vandepoele K."/>
            <person name="Reski R."/>
            <person name="Cuming A.C."/>
            <person name="Tuskan G.A."/>
            <person name="Maumus F."/>
            <person name="Salse J."/>
            <person name="Schmutz J."/>
            <person name="Rensing S.A."/>
        </authorList>
    </citation>
    <scope>NUCLEOTIDE SEQUENCE [LARGE SCALE GENOMIC DNA]</scope>
    <source>
        <strain evidence="2 3">cv. Gransden 2004</strain>
    </source>
</reference>
<proteinExistence type="predicted"/>
<dbReference type="EMBL" id="ABEU02000007">
    <property type="protein sequence ID" value="PNR50848.1"/>
    <property type="molecule type" value="Genomic_DNA"/>
</dbReference>
<name>A0A2K1KAP1_PHYPA</name>
<organism evidence="1">
    <name type="scientific">Physcomitrium patens</name>
    <name type="common">Spreading-leaved earth moss</name>
    <name type="synonym">Physcomitrella patens</name>
    <dbReference type="NCBI Taxonomy" id="3218"/>
    <lineage>
        <taxon>Eukaryota</taxon>
        <taxon>Viridiplantae</taxon>
        <taxon>Streptophyta</taxon>
        <taxon>Embryophyta</taxon>
        <taxon>Bryophyta</taxon>
        <taxon>Bryophytina</taxon>
        <taxon>Bryopsida</taxon>
        <taxon>Funariidae</taxon>
        <taxon>Funariales</taxon>
        <taxon>Funariaceae</taxon>
        <taxon>Physcomitrium</taxon>
    </lineage>
</organism>
<evidence type="ECO:0000313" key="3">
    <source>
        <dbReference type="Proteomes" id="UP000006727"/>
    </source>
</evidence>
<protein>
    <submittedName>
        <fullName evidence="1 2">Uncharacterized protein</fullName>
    </submittedName>
</protein>
<dbReference type="InParanoid" id="A0A2K1KAP1"/>
<dbReference type="Gramene" id="Pp3c7_6600V3.2">
    <property type="protein sequence ID" value="PAC:32925354.CDS.1"/>
    <property type="gene ID" value="Pp3c7_6600"/>
</dbReference>
<evidence type="ECO:0000313" key="1">
    <source>
        <dbReference type="EMBL" id="PNR50848.1"/>
    </source>
</evidence>
<reference evidence="2" key="3">
    <citation type="submission" date="2020-12" db="UniProtKB">
        <authorList>
            <consortium name="EnsemblPlants"/>
        </authorList>
    </citation>
    <scope>IDENTIFICATION</scope>
</reference>